<evidence type="ECO:0000256" key="2">
    <source>
        <dbReference type="SAM" id="SignalP"/>
    </source>
</evidence>
<evidence type="ECO:0000313" key="4">
    <source>
        <dbReference type="Proteomes" id="UP001585053"/>
    </source>
</evidence>
<feature type="chain" id="PRO_5045336380" description="Lipoprotein" evidence="2">
    <location>
        <begin position="28"/>
        <end position="213"/>
    </location>
</feature>
<sequence>MRDRAEKHPLPLRLMVLCVAMVLSVGACRDGDDQSVETPPEASDAPTESGPLAGREDLAAYGIAYRVPEGWESISPPPSGMSLGWEDDEVAHVLTRADGTHVAAVSVTTVDAETSDGRAVSTAELAVNLRLLLGLAATDARDDAQEQYSVPGTEEATRVDLVFDSQDATLLLVDTGIGAAAVLSVLIDRSARPTLDEVPEGITDAVLASVSVE</sequence>
<protein>
    <recommendedName>
        <fullName evidence="5">Lipoprotein</fullName>
    </recommendedName>
</protein>
<accession>A0ABV5E0V1</accession>
<dbReference type="PROSITE" id="PS51257">
    <property type="entry name" value="PROKAR_LIPOPROTEIN"/>
    <property type="match status" value="1"/>
</dbReference>
<reference evidence="3 4" key="1">
    <citation type="submission" date="2024-01" db="EMBL/GenBank/DDBJ databases">
        <title>Genome mining of biosynthetic gene clusters to explore secondary metabolites of Streptomyces sp.</title>
        <authorList>
            <person name="Baig A."/>
            <person name="Ajitkumar Shintre N."/>
            <person name="Kumar H."/>
            <person name="Anbarasu A."/>
            <person name="Ramaiah S."/>
        </authorList>
    </citation>
    <scope>NUCLEOTIDE SEQUENCE [LARGE SCALE GENOMIC DNA]</scope>
    <source>
        <strain evidence="3 4">A01</strain>
    </source>
</reference>
<proteinExistence type="predicted"/>
<dbReference type="RefSeq" id="WP_376737753.1">
    <property type="nucleotide sequence ID" value="NZ_JAYMRS010000011.1"/>
</dbReference>
<evidence type="ECO:0000256" key="1">
    <source>
        <dbReference type="SAM" id="MobiDB-lite"/>
    </source>
</evidence>
<dbReference type="EMBL" id="JAYMRS010000011">
    <property type="protein sequence ID" value="MFB8770473.1"/>
    <property type="molecule type" value="Genomic_DNA"/>
</dbReference>
<evidence type="ECO:0000313" key="3">
    <source>
        <dbReference type="EMBL" id="MFB8770473.1"/>
    </source>
</evidence>
<keyword evidence="2" id="KW-0732">Signal</keyword>
<dbReference type="Proteomes" id="UP001585053">
    <property type="component" value="Unassembled WGS sequence"/>
</dbReference>
<gene>
    <name evidence="3" type="ORF">VSQ78_22465</name>
</gene>
<feature type="signal peptide" evidence="2">
    <location>
        <begin position="1"/>
        <end position="27"/>
    </location>
</feature>
<evidence type="ECO:0008006" key="5">
    <source>
        <dbReference type="Google" id="ProtNLM"/>
    </source>
</evidence>
<feature type="region of interest" description="Disordered" evidence="1">
    <location>
        <begin position="30"/>
        <end position="53"/>
    </location>
</feature>
<name>A0ABV5E0V1_9ACTN</name>
<organism evidence="3 4">
    <name type="scientific">Nocardiopsis alba</name>
    <dbReference type="NCBI Taxonomy" id="53437"/>
    <lineage>
        <taxon>Bacteria</taxon>
        <taxon>Bacillati</taxon>
        <taxon>Actinomycetota</taxon>
        <taxon>Actinomycetes</taxon>
        <taxon>Streptosporangiales</taxon>
        <taxon>Nocardiopsidaceae</taxon>
        <taxon>Nocardiopsis</taxon>
    </lineage>
</organism>
<keyword evidence="4" id="KW-1185">Reference proteome</keyword>
<comment type="caution">
    <text evidence="3">The sequence shown here is derived from an EMBL/GenBank/DDBJ whole genome shotgun (WGS) entry which is preliminary data.</text>
</comment>